<dbReference type="PANTHER" id="PTHR43464:SF19">
    <property type="entry name" value="UBIQUINONE BIOSYNTHESIS O-METHYLTRANSFERASE, MITOCHONDRIAL"/>
    <property type="match status" value="1"/>
</dbReference>
<accession>A0A2G3E6A4</accession>
<evidence type="ECO:0000313" key="6">
    <source>
        <dbReference type="Proteomes" id="UP000224563"/>
    </source>
</evidence>
<dbReference type="CDD" id="cd02440">
    <property type="entry name" value="AdoMet_MTases"/>
    <property type="match status" value="1"/>
</dbReference>
<dbReference type="AlphaFoldDB" id="A0A2G3E6A4"/>
<keyword evidence="2 5" id="KW-0808">Transferase</keyword>
<dbReference type="GO" id="GO:0008168">
    <property type="term" value="F:methyltransferase activity"/>
    <property type="evidence" value="ECO:0007669"/>
    <property type="project" value="UniProtKB-KW"/>
</dbReference>
<evidence type="ECO:0000256" key="1">
    <source>
        <dbReference type="ARBA" id="ARBA00022603"/>
    </source>
</evidence>
<keyword evidence="1 5" id="KW-0489">Methyltransferase</keyword>
<sequence length="250" mass="28689">MAKQNIFDNETFFEGYKSIRDREGNANDLFEIPALFSLLPNLKGRSVLDLGCGFGEHCVEFVNKGASKVVGIDISEKMLEVAKKEHSNPAITYMLLPIEDIEEVEGKFDVVISSLAFHYVEDFEGVVKKIYDKLNMGGSFIFSQENPINTTYSGEIPRWTRDENGKKINVNLANYAREGERESEWFVEGIKKYHRMFSTIINTLTENGFIIEKMIEPIPTDEILERFPDQEDLFHKPDFLLIKAKKWISG</sequence>
<organism evidence="5 6">
    <name type="scientific">Agathobacter ruminis</name>
    <dbReference type="NCBI Taxonomy" id="1712665"/>
    <lineage>
        <taxon>Bacteria</taxon>
        <taxon>Bacillati</taxon>
        <taxon>Bacillota</taxon>
        <taxon>Clostridia</taxon>
        <taxon>Lachnospirales</taxon>
        <taxon>Lachnospiraceae</taxon>
        <taxon>Agathobacter</taxon>
    </lineage>
</organism>
<keyword evidence="6" id="KW-1185">Reference proteome</keyword>
<comment type="caution">
    <text evidence="5">The sequence shown here is derived from an EMBL/GenBank/DDBJ whole genome shotgun (WGS) entry which is preliminary data.</text>
</comment>
<dbReference type="InterPro" id="IPR029063">
    <property type="entry name" value="SAM-dependent_MTases_sf"/>
</dbReference>
<dbReference type="InterPro" id="IPR025714">
    <property type="entry name" value="Methyltranfer_dom"/>
</dbReference>
<dbReference type="RefSeq" id="WP_099385284.1">
    <property type="nucleotide sequence ID" value="NZ_JANSWH010000066.1"/>
</dbReference>
<dbReference type="PANTHER" id="PTHR43464">
    <property type="entry name" value="METHYLTRANSFERASE"/>
    <property type="match status" value="1"/>
</dbReference>
<evidence type="ECO:0000259" key="4">
    <source>
        <dbReference type="Pfam" id="PF13847"/>
    </source>
</evidence>
<reference evidence="5 6" key="1">
    <citation type="submission" date="2017-10" db="EMBL/GenBank/DDBJ databases">
        <title>Resolving the taxonomy of Roseburia spp., Eubacterium rectale and Agathobacter spp. through phylogenomic analysis.</title>
        <authorList>
            <person name="Sheridan P.O."/>
            <person name="Walker A.W."/>
            <person name="Duncan S.H."/>
            <person name="Scott K.P."/>
            <person name="Toole P.W.O."/>
            <person name="Luis P."/>
            <person name="Flint H.J."/>
        </authorList>
    </citation>
    <scope>NUCLEOTIDE SEQUENCE [LARGE SCALE GENOMIC DNA]</scope>
    <source>
        <strain evidence="5 6">JK623</strain>
    </source>
</reference>
<name>A0A2G3E6A4_9FIRM</name>
<protein>
    <submittedName>
        <fullName evidence="5">SAM-dependent methyltransferase</fullName>
    </submittedName>
</protein>
<keyword evidence="3" id="KW-0949">S-adenosyl-L-methionine</keyword>
<gene>
    <name evidence="5" type="ORF">CSX02_00890</name>
</gene>
<dbReference type="Pfam" id="PF13847">
    <property type="entry name" value="Methyltransf_31"/>
    <property type="match status" value="1"/>
</dbReference>
<evidence type="ECO:0000313" key="5">
    <source>
        <dbReference type="EMBL" id="PHU38731.1"/>
    </source>
</evidence>
<proteinExistence type="predicted"/>
<reference evidence="5 6" key="2">
    <citation type="submission" date="2017-10" db="EMBL/GenBank/DDBJ databases">
        <authorList>
            <person name="Banno H."/>
            <person name="Chua N.-H."/>
        </authorList>
    </citation>
    <scope>NUCLEOTIDE SEQUENCE [LARGE SCALE GENOMIC DNA]</scope>
    <source>
        <strain evidence="5 6">JK623</strain>
    </source>
</reference>
<dbReference type="SUPFAM" id="SSF53335">
    <property type="entry name" value="S-adenosyl-L-methionine-dependent methyltransferases"/>
    <property type="match status" value="1"/>
</dbReference>
<evidence type="ECO:0000256" key="3">
    <source>
        <dbReference type="ARBA" id="ARBA00022691"/>
    </source>
</evidence>
<dbReference type="Gene3D" id="3.40.50.150">
    <property type="entry name" value="Vaccinia Virus protein VP39"/>
    <property type="match status" value="1"/>
</dbReference>
<evidence type="ECO:0000256" key="2">
    <source>
        <dbReference type="ARBA" id="ARBA00022679"/>
    </source>
</evidence>
<dbReference type="GO" id="GO:0032259">
    <property type="term" value="P:methylation"/>
    <property type="evidence" value="ECO:0007669"/>
    <property type="project" value="UniProtKB-KW"/>
</dbReference>
<dbReference type="EMBL" id="PDYG01000003">
    <property type="protein sequence ID" value="PHU38731.1"/>
    <property type="molecule type" value="Genomic_DNA"/>
</dbReference>
<dbReference type="Proteomes" id="UP000224563">
    <property type="component" value="Unassembled WGS sequence"/>
</dbReference>
<feature type="domain" description="Methyltransferase" evidence="4">
    <location>
        <begin position="43"/>
        <end position="168"/>
    </location>
</feature>